<dbReference type="Gene3D" id="3.90.950.20">
    <property type="entry name" value="CinA-like"/>
    <property type="match status" value="1"/>
</dbReference>
<accession>A0ABP7G9K8</accession>
<evidence type="ECO:0000313" key="2">
    <source>
        <dbReference type="EMBL" id="GAA3758654.1"/>
    </source>
</evidence>
<name>A0ABP7G9K8_9ACTN</name>
<reference evidence="3" key="1">
    <citation type="journal article" date="2019" name="Int. J. Syst. Evol. Microbiol.">
        <title>The Global Catalogue of Microorganisms (GCM) 10K type strain sequencing project: providing services to taxonomists for standard genome sequencing and annotation.</title>
        <authorList>
            <consortium name="The Broad Institute Genomics Platform"/>
            <consortium name="The Broad Institute Genome Sequencing Center for Infectious Disease"/>
            <person name="Wu L."/>
            <person name="Ma J."/>
        </authorList>
    </citation>
    <scope>NUCLEOTIDE SEQUENCE [LARGE SCALE GENOMIC DNA]</scope>
    <source>
        <strain evidence="3">JCM 17137</strain>
    </source>
</reference>
<organism evidence="2 3">
    <name type="scientific">Salinactinospora qingdaonensis</name>
    <dbReference type="NCBI Taxonomy" id="702744"/>
    <lineage>
        <taxon>Bacteria</taxon>
        <taxon>Bacillati</taxon>
        <taxon>Actinomycetota</taxon>
        <taxon>Actinomycetes</taxon>
        <taxon>Streptosporangiales</taxon>
        <taxon>Nocardiopsidaceae</taxon>
        <taxon>Salinactinospora</taxon>
    </lineage>
</organism>
<proteinExistence type="predicted"/>
<gene>
    <name evidence="2" type="ORF">GCM10022402_40880</name>
</gene>
<dbReference type="InterPro" id="IPR036653">
    <property type="entry name" value="CinA-like_C"/>
</dbReference>
<feature type="domain" description="CinA C-terminal" evidence="1">
    <location>
        <begin position="12"/>
        <end position="159"/>
    </location>
</feature>
<dbReference type="EMBL" id="BAABDD010000027">
    <property type="protein sequence ID" value="GAA3758654.1"/>
    <property type="molecule type" value="Genomic_DNA"/>
</dbReference>
<protein>
    <submittedName>
        <fullName evidence="2">CinA family protein</fullName>
    </submittedName>
</protein>
<dbReference type="RefSeq" id="WP_344974941.1">
    <property type="nucleotide sequence ID" value="NZ_BAABDD010000027.1"/>
</dbReference>
<comment type="caution">
    <text evidence="2">The sequence shown here is derived from an EMBL/GenBank/DDBJ whole genome shotgun (WGS) entry which is preliminary data.</text>
</comment>
<dbReference type="InterPro" id="IPR008136">
    <property type="entry name" value="CinA_C"/>
</dbReference>
<dbReference type="Proteomes" id="UP001500908">
    <property type="component" value="Unassembled WGS sequence"/>
</dbReference>
<dbReference type="NCBIfam" id="TIGR00199">
    <property type="entry name" value="PncC_domain"/>
    <property type="match status" value="1"/>
</dbReference>
<evidence type="ECO:0000313" key="3">
    <source>
        <dbReference type="Proteomes" id="UP001500908"/>
    </source>
</evidence>
<sequence length="167" mass="17198">MAEISDAARAAATLLHRLLRERSATVATAESLTGGLIGAALTDIPGASVTYRGGVVCYATDVKESLLGVHHDLLHRHGAVHPDVAIQLALGARELLAATYGLAVTGVAGPDPQDGWPVGTVFLGFASPEGTGATELPLGGSRAQIRRVTTEQALRLLSARVARSTSE</sequence>
<evidence type="ECO:0000259" key="1">
    <source>
        <dbReference type="Pfam" id="PF02464"/>
    </source>
</evidence>
<dbReference type="Pfam" id="PF02464">
    <property type="entry name" value="CinA"/>
    <property type="match status" value="1"/>
</dbReference>
<dbReference type="SUPFAM" id="SSF142433">
    <property type="entry name" value="CinA-like"/>
    <property type="match status" value="1"/>
</dbReference>
<keyword evidence="3" id="KW-1185">Reference proteome</keyword>